<dbReference type="Pfam" id="PF01843">
    <property type="entry name" value="DIL"/>
    <property type="match status" value="1"/>
</dbReference>
<feature type="compositionally biased region" description="Polar residues" evidence="2">
    <location>
        <begin position="778"/>
        <end position="788"/>
    </location>
</feature>
<organism evidence="4 5">
    <name type="scientific">Wolfiporia cocos (strain MD-104)</name>
    <name type="common">Brown rot fungus</name>
    <dbReference type="NCBI Taxonomy" id="742152"/>
    <lineage>
        <taxon>Eukaryota</taxon>
        <taxon>Fungi</taxon>
        <taxon>Dikarya</taxon>
        <taxon>Basidiomycota</taxon>
        <taxon>Agaricomycotina</taxon>
        <taxon>Agaricomycetes</taxon>
        <taxon>Polyporales</taxon>
        <taxon>Phaeolaceae</taxon>
        <taxon>Wolfiporia</taxon>
    </lineage>
</organism>
<evidence type="ECO:0000259" key="3">
    <source>
        <dbReference type="PROSITE" id="PS51126"/>
    </source>
</evidence>
<dbReference type="SMART" id="SM01132">
    <property type="entry name" value="DIL"/>
    <property type="match status" value="1"/>
</dbReference>
<feature type="region of interest" description="Disordered" evidence="2">
    <location>
        <begin position="432"/>
        <end position="470"/>
    </location>
</feature>
<keyword evidence="1" id="KW-0040">ANK repeat</keyword>
<feature type="region of interest" description="Disordered" evidence="2">
    <location>
        <begin position="762"/>
        <end position="792"/>
    </location>
</feature>
<dbReference type="CDD" id="cd15473">
    <property type="entry name" value="Myo5p-like_CBD_DIL_ANK"/>
    <property type="match status" value="1"/>
</dbReference>
<evidence type="ECO:0000256" key="1">
    <source>
        <dbReference type="PROSITE-ProRule" id="PRU00023"/>
    </source>
</evidence>
<feature type="repeat" description="ANK" evidence="1">
    <location>
        <begin position="125"/>
        <end position="157"/>
    </location>
</feature>
<dbReference type="PANTHER" id="PTHR16027:SF6">
    <property type="entry name" value="DILUTE DOMAIN-CONTAINING PROTEIN"/>
    <property type="match status" value="1"/>
</dbReference>
<dbReference type="InterPro" id="IPR002110">
    <property type="entry name" value="Ankyrin_rpt"/>
</dbReference>
<dbReference type="PROSITE" id="PS51126">
    <property type="entry name" value="DILUTE"/>
    <property type="match status" value="1"/>
</dbReference>
<dbReference type="STRING" id="742152.A0A2H3IWR6"/>
<gene>
    <name evidence="4" type="ORF">WOLCODRAFT_135367</name>
</gene>
<accession>A0A2H3IWR6</accession>
<evidence type="ECO:0000313" key="4">
    <source>
        <dbReference type="EMBL" id="PCH33875.1"/>
    </source>
</evidence>
<evidence type="ECO:0000256" key="2">
    <source>
        <dbReference type="SAM" id="MobiDB-lite"/>
    </source>
</evidence>
<dbReference type="InterPro" id="IPR002710">
    <property type="entry name" value="Dilute_dom"/>
</dbReference>
<feature type="region of interest" description="Disordered" evidence="2">
    <location>
        <begin position="676"/>
        <end position="714"/>
    </location>
</feature>
<feature type="compositionally biased region" description="Pro residues" evidence="2">
    <location>
        <begin position="445"/>
        <end position="460"/>
    </location>
</feature>
<dbReference type="PROSITE" id="PS50088">
    <property type="entry name" value="ANK_REPEAT"/>
    <property type="match status" value="1"/>
</dbReference>
<dbReference type="GO" id="GO:0051020">
    <property type="term" value="F:GTPase binding"/>
    <property type="evidence" value="ECO:0007669"/>
    <property type="project" value="TreeGrafter"/>
</dbReference>
<evidence type="ECO:0000313" key="5">
    <source>
        <dbReference type="Proteomes" id="UP000218811"/>
    </source>
</evidence>
<dbReference type="SUPFAM" id="SSF48403">
    <property type="entry name" value="Ankyrin repeat"/>
    <property type="match status" value="1"/>
</dbReference>
<dbReference type="AlphaFoldDB" id="A0A2H3IWR6"/>
<feature type="domain" description="Dilute" evidence="3">
    <location>
        <begin position="320"/>
        <end position="657"/>
    </location>
</feature>
<dbReference type="InterPro" id="IPR037986">
    <property type="entry name" value="Myo5p-like_CBD_DIL"/>
</dbReference>
<dbReference type="OMA" id="WSQVMYW"/>
<dbReference type="PROSITE" id="PS50297">
    <property type="entry name" value="ANK_REP_REGION"/>
    <property type="match status" value="1"/>
</dbReference>
<dbReference type="InterPro" id="IPR036770">
    <property type="entry name" value="Ankyrin_rpt-contain_sf"/>
</dbReference>
<dbReference type="EMBL" id="KB467831">
    <property type="protein sequence ID" value="PCH33875.1"/>
    <property type="molecule type" value="Genomic_DNA"/>
</dbReference>
<sequence length="896" mass="100314">MASTSVTPADLTVEPDLQPLCPTPSQIAHLLSPNVGLSPQQKAELVAHCLTRSCQFGDMPLLTHLLTDSSAQTYVDLAKQDEDGLGLISITILGFGSESERDIEREECVRLLVSEGCDVNVPDQEGWTPLHYASLLSPPTLVSHLLTHGATPFALTRRKLTALDIVTAHSTMPGREDVALILGEAMREEGWKGGRVEEQRRLSERRIRRLGKRRSVQSDVEKVLGISPRWWGQTEDDFLFETLEEEDRDDEDTNEALYTPPPDFSTMLVFSPLALPDIFRSLITDFPPSLRNAEPANALYMLARFACLNCDHNWLEDLIFGATDTIEDTFFNRADDATALIFWMYNITVWLHLMRCDNAINETCEMLNLFAIVEEILNSVFVFIIRLAERKIDKLLDAALLEYTPLSTEFESIQFESEWSFLRPFTSKKKAVTPSNATSRTNTPASPPPNASRPPSPPPANSTSSSNSGSFATLRQTFTRARAPSATVPLQALFSESVAKDGPPPPSPKDITSFITALHTLFTLSGINPALIVQLWSQVMYWTACETFNRILTRKKYVCRSRAVQISMNLSVLEEWIGEMQLPRGIGSHFAPVKDLLTWLQSLSSITEFPNLIATIQTLRTLNPLQMRRAVRDYRYEVSEPRMTEECNQYLAQLQKDWERHRVKLGVEMLRKEIGERDRDREDAASVSPSLHEDHTPSGRTSPVTQSQESSNAQRNIDALFDRTWEKSSWEPASAPEPLGELLDSRHMLPLLLPSDPRMLGALPASRSLSDDEKQHNPRLSQDSTASRASFGARGAMAWRLKSKKLRDVGVGTLQWVDGATRWTRPAETNGEEDEDWEQPPSYSTDDDADTDSEGEGALKVQTHFTPLTRKPSARGRGRAGSAIEEVPTPPDEEEC</sequence>
<dbReference type="SMART" id="SM00248">
    <property type="entry name" value="ANK"/>
    <property type="match status" value="2"/>
</dbReference>
<keyword evidence="5" id="KW-1185">Reference proteome</keyword>
<reference evidence="4 5" key="1">
    <citation type="journal article" date="2012" name="Science">
        <title>The Paleozoic origin of enzymatic lignin decomposition reconstructed from 31 fungal genomes.</title>
        <authorList>
            <person name="Floudas D."/>
            <person name="Binder M."/>
            <person name="Riley R."/>
            <person name="Barry K."/>
            <person name="Blanchette R.A."/>
            <person name="Henrissat B."/>
            <person name="Martinez A.T."/>
            <person name="Otillar R."/>
            <person name="Spatafora J.W."/>
            <person name="Yadav J.S."/>
            <person name="Aerts A."/>
            <person name="Benoit I."/>
            <person name="Boyd A."/>
            <person name="Carlson A."/>
            <person name="Copeland A."/>
            <person name="Coutinho P.M."/>
            <person name="de Vries R.P."/>
            <person name="Ferreira P."/>
            <person name="Findley K."/>
            <person name="Foster B."/>
            <person name="Gaskell J."/>
            <person name="Glotzer D."/>
            <person name="Gorecki P."/>
            <person name="Heitman J."/>
            <person name="Hesse C."/>
            <person name="Hori C."/>
            <person name="Igarashi K."/>
            <person name="Jurgens J.A."/>
            <person name="Kallen N."/>
            <person name="Kersten P."/>
            <person name="Kohler A."/>
            <person name="Kuees U."/>
            <person name="Kumar T.K.A."/>
            <person name="Kuo A."/>
            <person name="LaButti K."/>
            <person name="Larrondo L.F."/>
            <person name="Lindquist E."/>
            <person name="Ling A."/>
            <person name="Lombard V."/>
            <person name="Lucas S."/>
            <person name="Lundell T."/>
            <person name="Martin R."/>
            <person name="McLaughlin D.J."/>
            <person name="Morgenstern I."/>
            <person name="Morin E."/>
            <person name="Murat C."/>
            <person name="Nagy L.G."/>
            <person name="Nolan M."/>
            <person name="Ohm R.A."/>
            <person name="Patyshakuliyeva A."/>
            <person name="Rokas A."/>
            <person name="Ruiz-Duenas F.J."/>
            <person name="Sabat G."/>
            <person name="Salamov A."/>
            <person name="Samejima M."/>
            <person name="Schmutz J."/>
            <person name="Slot J.C."/>
            <person name="St John F."/>
            <person name="Stenlid J."/>
            <person name="Sun H."/>
            <person name="Sun S."/>
            <person name="Syed K."/>
            <person name="Tsang A."/>
            <person name="Wiebenga A."/>
            <person name="Young D."/>
            <person name="Pisabarro A."/>
            <person name="Eastwood D.C."/>
            <person name="Martin F."/>
            <person name="Cullen D."/>
            <person name="Grigoriev I.V."/>
            <person name="Hibbett D.S."/>
        </authorList>
    </citation>
    <scope>NUCLEOTIDE SEQUENCE [LARGE SCALE GENOMIC DNA]</scope>
    <source>
        <strain evidence="4 5">MD-104</strain>
    </source>
</reference>
<name>A0A2H3IWR6_WOLCO</name>
<feature type="compositionally biased region" description="Polar residues" evidence="2">
    <location>
        <begin position="698"/>
        <end position="714"/>
    </location>
</feature>
<dbReference type="InterPro" id="IPR052072">
    <property type="entry name" value="Vascular_dev_regulator"/>
</dbReference>
<dbReference type="PANTHER" id="PTHR16027">
    <property type="entry name" value="DILUTE DOMAIN-CONTAINING PROTEIN YPR089W"/>
    <property type="match status" value="1"/>
</dbReference>
<dbReference type="Gene3D" id="1.25.40.20">
    <property type="entry name" value="Ankyrin repeat-containing domain"/>
    <property type="match status" value="1"/>
</dbReference>
<feature type="region of interest" description="Disordered" evidence="2">
    <location>
        <begin position="822"/>
        <end position="896"/>
    </location>
</feature>
<protein>
    <recommendedName>
        <fullName evidence="3">Dilute domain-containing protein</fullName>
    </recommendedName>
</protein>
<feature type="compositionally biased region" description="Acidic residues" evidence="2">
    <location>
        <begin position="845"/>
        <end position="855"/>
    </location>
</feature>
<dbReference type="Pfam" id="PF12796">
    <property type="entry name" value="Ank_2"/>
    <property type="match status" value="1"/>
</dbReference>
<dbReference type="OrthoDB" id="426293at2759"/>
<dbReference type="Proteomes" id="UP000218811">
    <property type="component" value="Unassembled WGS sequence"/>
</dbReference>
<proteinExistence type="predicted"/>